<evidence type="ECO:0000259" key="8">
    <source>
        <dbReference type="PROSITE" id="PS50928"/>
    </source>
</evidence>
<protein>
    <submittedName>
        <fullName evidence="9">Carbohydrate ABC transporter permease</fullName>
    </submittedName>
</protein>
<evidence type="ECO:0000256" key="1">
    <source>
        <dbReference type="ARBA" id="ARBA00004651"/>
    </source>
</evidence>
<feature type="transmembrane region" description="Helical" evidence="7">
    <location>
        <begin position="93"/>
        <end position="117"/>
    </location>
</feature>
<evidence type="ECO:0000256" key="2">
    <source>
        <dbReference type="ARBA" id="ARBA00022448"/>
    </source>
</evidence>
<comment type="caution">
    <text evidence="9">The sequence shown here is derived from an EMBL/GenBank/DDBJ whole genome shotgun (WGS) entry which is preliminary data.</text>
</comment>
<dbReference type="Gene3D" id="1.10.3720.10">
    <property type="entry name" value="MetI-like"/>
    <property type="match status" value="1"/>
</dbReference>
<feature type="transmembrane region" description="Helical" evidence="7">
    <location>
        <begin position="204"/>
        <end position="226"/>
    </location>
</feature>
<feature type="transmembrane region" description="Helical" evidence="7">
    <location>
        <begin position="263"/>
        <end position="284"/>
    </location>
</feature>
<dbReference type="Pfam" id="PF00528">
    <property type="entry name" value="BPD_transp_1"/>
    <property type="match status" value="1"/>
</dbReference>
<comment type="similarity">
    <text evidence="7">Belongs to the binding-protein-dependent transport system permease family.</text>
</comment>
<evidence type="ECO:0000256" key="4">
    <source>
        <dbReference type="ARBA" id="ARBA00022692"/>
    </source>
</evidence>
<evidence type="ECO:0000256" key="3">
    <source>
        <dbReference type="ARBA" id="ARBA00022475"/>
    </source>
</evidence>
<name>A0ABV5W6U1_9BACL</name>
<dbReference type="InterPro" id="IPR035906">
    <property type="entry name" value="MetI-like_sf"/>
</dbReference>
<dbReference type="PROSITE" id="PS50928">
    <property type="entry name" value="ABC_TM1"/>
    <property type="match status" value="1"/>
</dbReference>
<keyword evidence="2 7" id="KW-0813">Transport</keyword>
<feature type="transmembrane region" description="Helical" evidence="7">
    <location>
        <begin position="129"/>
        <end position="151"/>
    </location>
</feature>
<sequence>MKATTGVWRNAGAAPARTLNVSERKLKAWSVLVVKHVLLIVLSLAMMFPFLWMFLGSLKMPDEIFSGDILTLPRTWQWSNYIDAWQRAPFGRFFLNSLAISVATVIGQLITCSLAAYAFACVSFKGKQALFLIFIATTMIPFESTMIPSYLVIKSLGLINTHLAMILPALTSVFGIFLLRQFYLTIPRDLLDAAKIDGCSHFGILLRIVLPISKTIAATLSLFAFINSWNSYLWPLLVTNTTQMRTVQIGLSYMVDKELGTQWPQLLAASTFVIMPILLLFLFLQKYFVRGMITSGLK</sequence>
<evidence type="ECO:0000313" key="10">
    <source>
        <dbReference type="Proteomes" id="UP001589619"/>
    </source>
</evidence>
<dbReference type="PANTHER" id="PTHR43744:SF12">
    <property type="entry name" value="ABC TRANSPORTER PERMEASE PROTEIN MG189-RELATED"/>
    <property type="match status" value="1"/>
</dbReference>
<gene>
    <name evidence="9" type="ORF">ACFFNY_31995</name>
</gene>
<feature type="transmembrane region" description="Helical" evidence="7">
    <location>
        <begin position="163"/>
        <end position="183"/>
    </location>
</feature>
<keyword evidence="4 7" id="KW-0812">Transmembrane</keyword>
<dbReference type="SUPFAM" id="SSF161098">
    <property type="entry name" value="MetI-like"/>
    <property type="match status" value="1"/>
</dbReference>
<feature type="transmembrane region" description="Helical" evidence="7">
    <location>
        <begin position="32"/>
        <end position="55"/>
    </location>
</feature>
<proteinExistence type="inferred from homology"/>
<evidence type="ECO:0000256" key="6">
    <source>
        <dbReference type="ARBA" id="ARBA00023136"/>
    </source>
</evidence>
<evidence type="ECO:0000256" key="5">
    <source>
        <dbReference type="ARBA" id="ARBA00022989"/>
    </source>
</evidence>
<organism evidence="9 10">
    <name type="scientific">Paenibacillus hodogayensis</name>
    <dbReference type="NCBI Taxonomy" id="279208"/>
    <lineage>
        <taxon>Bacteria</taxon>
        <taxon>Bacillati</taxon>
        <taxon>Bacillota</taxon>
        <taxon>Bacilli</taxon>
        <taxon>Bacillales</taxon>
        <taxon>Paenibacillaceae</taxon>
        <taxon>Paenibacillus</taxon>
    </lineage>
</organism>
<evidence type="ECO:0000256" key="7">
    <source>
        <dbReference type="RuleBase" id="RU363032"/>
    </source>
</evidence>
<dbReference type="PANTHER" id="PTHR43744">
    <property type="entry name" value="ABC TRANSPORTER PERMEASE PROTEIN MG189-RELATED-RELATED"/>
    <property type="match status" value="1"/>
</dbReference>
<feature type="domain" description="ABC transmembrane type-1" evidence="8">
    <location>
        <begin position="94"/>
        <end position="284"/>
    </location>
</feature>
<accession>A0ABV5W6U1</accession>
<comment type="subcellular location">
    <subcellularLocation>
        <location evidence="1 7">Cell membrane</location>
        <topology evidence="1 7">Multi-pass membrane protein</topology>
    </subcellularLocation>
</comment>
<dbReference type="RefSeq" id="WP_344910446.1">
    <property type="nucleotide sequence ID" value="NZ_BAAAYO010000009.1"/>
</dbReference>
<dbReference type="Proteomes" id="UP001589619">
    <property type="component" value="Unassembled WGS sequence"/>
</dbReference>
<keyword evidence="3" id="KW-1003">Cell membrane</keyword>
<dbReference type="InterPro" id="IPR000515">
    <property type="entry name" value="MetI-like"/>
</dbReference>
<evidence type="ECO:0000313" key="9">
    <source>
        <dbReference type="EMBL" id="MFB9756223.1"/>
    </source>
</evidence>
<reference evidence="9 10" key="1">
    <citation type="submission" date="2024-09" db="EMBL/GenBank/DDBJ databases">
        <authorList>
            <person name="Sun Q."/>
            <person name="Mori K."/>
        </authorList>
    </citation>
    <scope>NUCLEOTIDE SEQUENCE [LARGE SCALE GENOMIC DNA]</scope>
    <source>
        <strain evidence="9 10">JCM 12520</strain>
    </source>
</reference>
<keyword evidence="6 7" id="KW-0472">Membrane</keyword>
<dbReference type="EMBL" id="JBHMAG010000021">
    <property type="protein sequence ID" value="MFB9756223.1"/>
    <property type="molecule type" value="Genomic_DNA"/>
</dbReference>
<keyword evidence="5 7" id="KW-1133">Transmembrane helix</keyword>
<keyword evidence="10" id="KW-1185">Reference proteome</keyword>
<dbReference type="CDD" id="cd06261">
    <property type="entry name" value="TM_PBP2"/>
    <property type="match status" value="1"/>
</dbReference>